<proteinExistence type="predicted"/>
<organism evidence="1 2">
    <name type="scientific">Linderina macrospora</name>
    <dbReference type="NCBI Taxonomy" id="4868"/>
    <lineage>
        <taxon>Eukaryota</taxon>
        <taxon>Fungi</taxon>
        <taxon>Fungi incertae sedis</taxon>
        <taxon>Zoopagomycota</taxon>
        <taxon>Kickxellomycotina</taxon>
        <taxon>Kickxellomycetes</taxon>
        <taxon>Kickxellales</taxon>
        <taxon>Kickxellaceae</taxon>
        <taxon>Linderina</taxon>
    </lineage>
</organism>
<gene>
    <name evidence="1" type="primary">ZCCHC8</name>
    <name evidence="1" type="ORF">FBU59_002195</name>
</gene>
<name>A0ACC1JC06_9FUNG</name>
<keyword evidence="2" id="KW-1185">Reference proteome</keyword>
<accession>A0ACC1JC06</accession>
<protein>
    <submittedName>
        <fullName evidence="1">Zinc finger CCHC domain-containing protein 8</fullName>
    </submittedName>
</protein>
<evidence type="ECO:0000313" key="1">
    <source>
        <dbReference type="EMBL" id="KAJ1945834.1"/>
    </source>
</evidence>
<reference evidence="1" key="1">
    <citation type="submission" date="2022-07" db="EMBL/GenBank/DDBJ databases">
        <title>Phylogenomic reconstructions and comparative analyses of Kickxellomycotina fungi.</title>
        <authorList>
            <person name="Reynolds N.K."/>
            <person name="Stajich J.E."/>
            <person name="Barry K."/>
            <person name="Grigoriev I.V."/>
            <person name="Crous P."/>
            <person name="Smith M.E."/>
        </authorList>
    </citation>
    <scope>NUCLEOTIDE SEQUENCE</scope>
    <source>
        <strain evidence="1">NRRL 5244</strain>
    </source>
</reference>
<evidence type="ECO:0000313" key="2">
    <source>
        <dbReference type="Proteomes" id="UP001150603"/>
    </source>
</evidence>
<dbReference type="Proteomes" id="UP001150603">
    <property type="component" value="Unassembled WGS sequence"/>
</dbReference>
<dbReference type="EMBL" id="JANBPW010001163">
    <property type="protein sequence ID" value="KAJ1945834.1"/>
    <property type="molecule type" value="Genomic_DNA"/>
</dbReference>
<comment type="caution">
    <text evidence="1">The sequence shown here is derived from an EMBL/GenBank/DDBJ whole genome shotgun (WGS) entry which is preliminary data.</text>
</comment>
<sequence>MIGISPIAGPTPACKLCETKSTDPNFLLFVQFGTALSPSKRQRIEQYINDVIYPQHQPSSRKRGRHDYDYESEYSDYSSSYDRRKRQRTANGYRQSAQSSDSPTLVIYDPEAGFSLDTTTDTLDAPLDYKHGVTAILGADATGLGNPCFNCSIPGHEMRDCPWPLDHDKIEANRLEFKDKRGVGPFDSRLYLVVEEEKRRDEMRQKFRPGQMSEELREALGLREGEVAPFVKSMRYAGYPPAYLGSSEGQDPMEARPRDVPPPTPLLKIYDSIEELVNEPAQKTKTIAAAAAADDGEDGAISDDEEGAITDDDDDEGAIDEALRSHRGIFL</sequence>